<proteinExistence type="predicted"/>
<keyword evidence="4" id="KW-1185">Reference proteome</keyword>
<organism evidence="1 3">
    <name type="scientific">Legionella cherrii</name>
    <dbReference type="NCBI Taxonomy" id="28084"/>
    <lineage>
        <taxon>Bacteria</taxon>
        <taxon>Pseudomonadati</taxon>
        <taxon>Pseudomonadota</taxon>
        <taxon>Gammaproteobacteria</taxon>
        <taxon>Legionellales</taxon>
        <taxon>Legionellaceae</taxon>
        <taxon>Legionella</taxon>
    </lineage>
</organism>
<evidence type="ECO:0000313" key="1">
    <source>
        <dbReference type="EMBL" id="KTC82611.1"/>
    </source>
</evidence>
<reference evidence="1 3" key="1">
    <citation type="submission" date="2015-11" db="EMBL/GenBank/DDBJ databases">
        <title>Genomic analysis of 38 Legionella species identifies large and diverse effector repertoires.</title>
        <authorList>
            <person name="Burstein D."/>
            <person name="Amaro F."/>
            <person name="Zusman T."/>
            <person name="Lifshitz Z."/>
            <person name="Cohen O."/>
            <person name="Gilbert J.A."/>
            <person name="Pupko T."/>
            <person name="Shuman H.A."/>
            <person name="Segal G."/>
        </authorList>
    </citation>
    <scope>NUCLEOTIDE SEQUENCE [LARGE SCALE GENOMIC DNA]</scope>
    <source>
        <strain evidence="1 3">ORW</strain>
    </source>
</reference>
<accession>A0A0W0SGM8</accession>
<dbReference type="Proteomes" id="UP000054921">
    <property type="component" value="Unassembled WGS sequence"/>
</dbReference>
<dbReference type="InterPro" id="IPR011486">
    <property type="entry name" value="BBP2"/>
</dbReference>
<name>A0A0W0SGM8_9GAMM</name>
<dbReference type="OrthoDB" id="7486782at2"/>
<dbReference type="PATRIC" id="fig|28084.5.peg.313"/>
<reference evidence="2 4" key="2">
    <citation type="submission" date="2018-12" db="EMBL/GenBank/DDBJ databases">
        <authorList>
            <consortium name="Pathogen Informatics"/>
        </authorList>
    </citation>
    <scope>NUCLEOTIDE SEQUENCE [LARGE SCALE GENOMIC DNA]</scope>
    <source>
        <strain evidence="2 4">NCTC11976</strain>
    </source>
</reference>
<dbReference type="Pfam" id="PF07642">
    <property type="entry name" value="BBP2"/>
    <property type="match status" value="1"/>
</dbReference>
<evidence type="ECO:0000313" key="4">
    <source>
        <dbReference type="Proteomes" id="UP000277577"/>
    </source>
</evidence>
<sequence length="553" mass="61931">MFLQDVNLRSVIFLEVFFYLILATTTTPSVWAKDRTIPDQTLSKCDPYNNYACLDSYLGEVFFTRFIRYYELEMGHATTPSDPHAPSSHRVGWPATPESTPPMPFTEWPYGATTALGVSLPNAVDSPFMVGIANTSTGKWLQKNHIQAYGWVNGGGNISTNTVKPGGNAPMAYMYTPNTVQLDQAVLYIERVPDTVQTSHIDWGFRLSGIYGENYRYTTAYGIASYQLLNNNSVYGYDFPMVYGELYIPNVAQGLLFRVGRYISIPDIEAQLAPNNYMYSHSMTYTFDNYTNEGLVASLAVAKNVIFQLGLVGGTDTAIWNIGKKVKNPAPNPLYPDSTFLKDPGARVSAVACARITWNDGKDTFYPCMDGINNGVWGYNNLQWYGFTFYHKFNDRWHIAYELYTLHQHKVANINNPIAAAAIAVGGTPFSPEYIPFNAPNAAQCNNTNALTCTASVLATVAYINYQFSPLDNISLRPEFYDDKQGQRTGVKTRYLNFGLGWQHWLSPQIELRPEIDYDYALDRNAFNGNVNAGIPPSKRYTVLGAMDIIAHF</sequence>
<evidence type="ECO:0000313" key="3">
    <source>
        <dbReference type="Proteomes" id="UP000054921"/>
    </source>
</evidence>
<dbReference type="RefSeq" id="WP_028381241.1">
    <property type="nucleotide sequence ID" value="NZ_CAAAIT010000004.1"/>
</dbReference>
<dbReference type="Proteomes" id="UP000277577">
    <property type="component" value="Chromosome"/>
</dbReference>
<protein>
    <submittedName>
        <fullName evidence="2">Protein of uncharacterized function (DUF1597)</fullName>
    </submittedName>
</protein>
<evidence type="ECO:0000313" key="2">
    <source>
        <dbReference type="EMBL" id="VEB35267.1"/>
    </source>
</evidence>
<dbReference type="EMBL" id="LNXW01000008">
    <property type="protein sequence ID" value="KTC82611.1"/>
    <property type="molecule type" value="Genomic_DNA"/>
</dbReference>
<dbReference type="EMBL" id="LR134173">
    <property type="protein sequence ID" value="VEB35267.1"/>
    <property type="molecule type" value="Genomic_DNA"/>
</dbReference>
<gene>
    <name evidence="1" type="ORF">Lche_0291</name>
    <name evidence="2" type="ORF">NCTC11976_01269</name>
</gene>
<dbReference type="AlphaFoldDB" id="A0A0W0SGM8"/>
<dbReference type="STRING" id="28084.Lche_0291"/>